<sequence>MRWIVHIGAPKTGSTAIQRTLADNRSALLDHGLHYPDVSLRGFGHHDLAFRLHGAYPDWASQQPLTLDDLQRRFENEVAGHAASTVVLSSENFYLFPAPKRLAALLDAAGRRFDERVDILCYIRRQDDAHLSWYNQTVKAQGNGDTLDATMRRDRDIWDYAERIKPWVAEFGTESVTLRDYAPFAGNGSDIRADFLQFAGVAPGSIQLPSGRSNERINRDILNFQRWINRLPLDVARKRRYHKQLIALTAATSNLGVFDDVPFLSDAQRMAVVQSYEASNRQVAEMFMNGQPLFGTRDLERTQPGEIRAYTGLTASKVWRIIRWLHATR</sequence>
<protein>
    <recommendedName>
        <fullName evidence="3">Sulfotransferase family protein</fullName>
    </recommendedName>
</protein>
<keyword evidence="2" id="KW-1185">Reference proteome</keyword>
<accession>A0A494X6A7</accession>
<evidence type="ECO:0000313" key="2">
    <source>
        <dbReference type="Proteomes" id="UP000270342"/>
    </source>
</evidence>
<proteinExistence type="predicted"/>
<reference evidence="1 2" key="1">
    <citation type="submission" date="2018-10" db="EMBL/GenBank/DDBJ databases">
        <title>Robbsia sp. DHC34, isolated from soil.</title>
        <authorList>
            <person name="Gao Z.-H."/>
            <person name="Qiu L.-H."/>
        </authorList>
    </citation>
    <scope>NUCLEOTIDE SEQUENCE [LARGE SCALE GENOMIC DNA]</scope>
    <source>
        <strain evidence="1 2">DHC34</strain>
    </source>
</reference>
<dbReference type="Gene3D" id="3.40.50.300">
    <property type="entry name" value="P-loop containing nucleotide triphosphate hydrolases"/>
    <property type="match status" value="1"/>
</dbReference>
<dbReference type="Proteomes" id="UP000270342">
    <property type="component" value="Unassembled WGS sequence"/>
</dbReference>
<dbReference type="OrthoDB" id="9130379at2"/>
<dbReference type="SUPFAM" id="SSF52540">
    <property type="entry name" value="P-loop containing nucleoside triphosphate hydrolases"/>
    <property type="match status" value="1"/>
</dbReference>
<gene>
    <name evidence="1" type="ORF">D7S86_25035</name>
</gene>
<dbReference type="RefSeq" id="WP_121090553.1">
    <property type="nucleotide sequence ID" value="NZ_RBZU01000015.1"/>
</dbReference>
<evidence type="ECO:0008006" key="3">
    <source>
        <dbReference type="Google" id="ProtNLM"/>
    </source>
</evidence>
<comment type="caution">
    <text evidence="1">The sequence shown here is derived from an EMBL/GenBank/DDBJ whole genome shotgun (WGS) entry which is preliminary data.</text>
</comment>
<dbReference type="InterPro" id="IPR027417">
    <property type="entry name" value="P-loop_NTPase"/>
</dbReference>
<organism evidence="1 2">
    <name type="scientific">Pararobbsia silviterrae</name>
    <dbReference type="NCBI Taxonomy" id="1792498"/>
    <lineage>
        <taxon>Bacteria</taxon>
        <taxon>Pseudomonadati</taxon>
        <taxon>Pseudomonadota</taxon>
        <taxon>Betaproteobacteria</taxon>
        <taxon>Burkholderiales</taxon>
        <taxon>Burkholderiaceae</taxon>
        <taxon>Pararobbsia</taxon>
    </lineage>
</organism>
<name>A0A494X6A7_9BURK</name>
<evidence type="ECO:0000313" key="1">
    <source>
        <dbReference type="EMBL" id="RKP46188.1"/>
    </source>
</evidence>
<dbReference type="AlphaFoldDB" id="A0A494X6A7"/>
<dbReference type="EMBL" id="RBZU01000015">
    <property type="protein sequence ID" value="RKP46188.1"/>
    <property type="molecule type" value="Genomic_DNA"/>
</dbReference>